<evidence type="ECO:0000256" key="1">
    <source>
        <dbReference type="PROSITE-ProRule" id="PRU00076"/>
    </source>
</evidence>
<organism evidence="4 5">
    <name type="scientific">Armadillidium nasatum</name>
    <dbReference type="NCBI Taxonomy" id="96803"/>
    <lineage>
        <taxon>Eukaryota</taxon>
        <taxon>Metazoa</taxon>
        <taxon>Ecdysozoa</taxon>
        <taxon>Arthropoda</taxon>
        <taxon>Crustacea</taxon>
        <taxon>Multicrustacea</taxon>
        <taxon>Malacostraca</taxon>
        <taxon>Eumalacostraca</taxon>
        <taxon>Peracarida</taxon>
        <taxon>Isopoda</taxon>
        <taxon>Oniscidea</taxon>
        <taxon>Crinocheta</taxon>
        <taxon>Armadillidiidae</taxon>
        <taxon>Armadillidium</taxon>
    </lineage>
</organism>
<feature type="domain" description="EGF-like" evidence="3">
    <location>
        <begin position="569"/>
        <end position="608"/>
    </location>
</feature>
<feature type="domain" description="EGF-like" evidence="3">
    <location>
        <begin position="255"/>
        <end position="293"/>
    </location>
</feature>
<name>A0A5N5SSU8_9CRUS</name>
<feature type="chain" id="PRO_5024365285" description="EGF-like domain-containing protein" evidence="2">
    <location>
        <begin position="20"/>
        <end position="732"/>
    </location>
</feature>
<keyword evidence="5" id="KW-1185">Reference proteome</keyword>
<dbReference type="PROSITE" id="PS01186">
    <property type="entry name" value="EGF_2"/>
    <property type="match status" value="1"/>
</dbReference>
<keyword evidence="2" id="KW-0732">Signal</keyword>
<dbReference type="Proteomes" id="UP000326759">
    <property type="component" value="Unassembled WGS sequence"/>
</dbReference>
<accession>A0A5N5SSU8</accession>
<dbReference type="SMART" id="SM00181">
    <property type="entry name" value="EGF"/>
    <property type="match status" value="9"/>
</dbReference>
<keyword evidence="1" id="KW-0245">EGF-like domain</keyword>
<dbReference type="InterPro" id="IPR000742">
    <property type="entry name" value="EGF"/>
</dbReference>
<proteinExistence type="predicted"/>
<evidence type="ECO:0000256" key="2">
    <source>
        <dbReference type="SAM" id="SignalP"/>
    </source>
</evidence>
<dbReference type="PANTHER" id="PTHR22963:SF39">
    <property type="entry name" value="DUMPY"/>
    <property type="match status" value="1"/>
</dbReference>
<evidence type="ECO:0000259" key="3">
    <source>
        <dbReference type="PROSITE" id="PS50026"/>
    </source>
</evidence>
<dbReference type="EMBL" id="SEYY01021056">
    <property type="protein sequence ID" value="KAB7496769.1"/>
    <property type="molecule type" value="Genomic_DNA"/>
</dbReference>
<reference evidence="4 5" key="1">
    <citation type="journal article" date="2019" name="PLoS Biol.">
        <title>Sex chromosomes control vertical transmission of feminizing Wolbachia symbionts in an isopod.</title>
        <authorList>
            <person name="Becking T."/>
            <person name="Chebbi M.A."/>
            <person name="Giraud I."/>
            <person name="Moumen B."/>
            <person name="Laverre T."/>
            <person name="Caubet Y."/>
            <person name="Peccoud J."/>
            <person name="Gilbert C."/>
            <person name="Cordaux R."/>
        </authorList>
    </citation>
    <scope>NUCLEOTIDE SEQUENCE [LARGE SCALE GENOMIC DNA]</scope>
    <source>
        <strain evidence="4">ANa2</strain>
        <tissue evidence="4">Whole body excluding digestive tract and cuticle</tissue>
    </source>
</reference>
<feature type="signal peptide" evidence="2">
    <location>
        <begin position="1"/>
        <end position="19"/>
    </location>
</feature>
<dbReference type="OrthoDB" id="6378457at2759"/>
<comment type="caution">
    <text evidence="4">The sequence shown here is derived from an EMBL/GenBank/DDBJ whole genome shotgun (WGS) entry which is preliminary data.</text>
</comment>
<dbReference type="PANTHER" id="PTHR22963">
    <property type="entry name" value="ENDOGLIN-RELATED"/>
    <property type="match status" value="1"/>
</dbReference>
<evidence type="ECO:0000313" key="4">
    <source>
        <dbReference type="EMBL" id="KAB7496769.1"/>
    </source>
</evidence>
<protein>
    <recommendedName>
        <fullName evidence="3">EGF-like domain-containing protein</fullName>
    </recommendedName>
</protein>
<dbReference type="SMART" id="SM00286">
    <property type="entry name" value="PTI"/>
    <property type="match status" value="4"/>
</dbReference>
<gene>
    <name evidence="4" type="ORF">Anas_09923</name>
</gene>
<dbReference type="AlphaFoldDB" id="A0A5N5SSU8"/>
<comment type="caution">
    <text evidence="1">Lacks conserved residue(s) required for the propagation of feature annotation.</text>
</comment>
<sequence length="732" mass="78775">MITCAHQMLIVMLTNTFQAVDVLQKDPMEIQVSIVKIYHHRFMTNQNVDTDGDCPSQRACINETCVNPCHVLDPCDPSADCKVVDSLPVRTMICICIEGYIMGENDVCQIIPLDITPQCRSDSECGVEKACINRMCKDPCDCGSNAECDVINHRSVCTCQVGFQGNPDIGCFPVGCAINNDCEDDKACYEGVCANPCLVGNPCASNAECYAEQHQAKCRCPSGLKGDGYTQCLVIGCRANSNCPPDRACINNQCKDPCLENPCAPTSECLALNNQAMCRCPPGTYGNPQVRCDPVPEVECYRDEDCPGQHACLNEVCVNPCEKLEPCDDTAICKVIDTLPLRTMLCVCPDGTVIKENGKCDVLPPIKPICAAHEECPSDEACVNGFCKDPCQCGTNADCDIVDHHAVCTCKPGFEGDPEIVCHEIGCYGNDDCATTHACINANCTPVCGPDNEPCGKEAICQGINHQPQCLCPPGLRGNPNTQCIAIGCASNDNCPDNLACVNERCEDPCGLNPCIDPARCNVENHIALCPCPPGFNGTLDKGCERIIIGCRADSECPPELACINGKCTDLCSLNPCGINAKCRTVDTLPLRMAACECLPGYQGDASEICYPVKACPIDKGYITNEEGECECPIEKGFYVDENGNCKLCPVEKGFVMTAEGTCICDPSKGFVITRTGECDCPLPLSRAEDGSCVLVEVTPLPPICTVNDDCPQDRMCENQNCVRPCGYDPLF</sequence>
<dbReference type="PROSITE" id="PS50026">
    <property type="entry name" value="EGF_3"/>
    <property type="match status" value="2"/>
</dbReference>
<evidence type="ECO:0000313" key="5">
    <source>
        <dbReference type="Proteomes" id="UP000326759"/>
    </source>
</evidence>